<dbReference type="Proteomes" id="UP000799324">
    <property type="component" value="Unassembled WGS sequence"/>
</dbReference>
<gene>
    <name evidence="2" type="ORF">K491DRAFT_597531</name>
</gene>
<dbReference type="AlphaFoldDB" id="A0A6A6TB75"/>
<evidence type="ECO:0000313" key="3">
    <source>
        <dbReference type="Proteomes" id="UP000799324"/>
    </source>
</evidence>
<dbReference type="OrthoDB" id="3774233at2759"/>
<evidence type="ECO:0000256" key="1">
    <source>
        <dbReference type="SAM" id="SignalP"/>
    </source>
</evidence>
<feature type="signal peptide" evidence="1">
    <location>
        <begin position="1"/>
        <end position="21"/>
    </location>
</feature>
<protein>
    <submittedName>
        <fullName evidence="2">Uncharacterized protein</fullName>
    </submittedName>
</protein>
<reference evidence="2" key="1">
    <citation type="journal article" date="2020" name="Stud. Mycol.">
        <title>101 Dothideomycetes genomes: a test case for predicting lifestyles and emergence of pathogens.</title>
        <authorList>
            <person name="Haridas S."/>
            <person name="Albert R."/>
            <person name="Binder M."/>
            <person name="Bloem J."/>
            <person name="Labutti K."/>
            <person name="Salamov A."/>
            <person name="Andreopoulos B."/>
            <person name="Baker S."/>
            <person name="Barry K."/>
            <person name="Bills G."/>
            <person name="Bluhm B."/>
            <person name="Cannon C."/>
            <person name="Castanera R."/>
            <person name="Culley D."/>
            <person name="Daum C."/>
            <person name="Ezra D."/>
            <person name="Gonzalez J."/>
            <person name="Henrissat B."/>
            <person name="Kuo A."/>
            <person name="Liang C."/>
            <person name="Lipzen A."/>
            <person name="Lutzoni F."/>
            <person name="Magnuson J."/>
            <person name="Mondo S."/>
            <person name="Nolan M."/>
            <person name="Ohm R."/>
            <person name="Pangilinan J."/>
            <person name="Park H.-J."/>
            <person name="Ramirez L."/>
            <person name="Alfaro M."/>
            <person name="Sun H."/>
            <person name="Tritt A."/>
            <person name="Yoshinaga Y."/>
            <person name="Zwiers L.-H."/>
            <person name="Turgeon B."/>
            <person name="Goodwin S."/>
            <person name="Spatafora J."/>
            <person name="Crous P."/>
            <person name="Grigoriev I."/>
        </authorList>
    </citation>
    <scope>NUCLEOTIDE SEQUENCE</scope>
    <source>
        <strain evidence="2">CBS 122681</strain>
    </source>
</reference>
<organism evidence="2 3">
    <name type="scientific">Lophiostoma macrostomum CBS 122681</name>
    <dbReference type="NCBI Taxonomy" id="1314788"/>
    <lineage>
        <taxon>Eukaryota</taxon>
        <taxon>Fungi</taxon>
        <taxon>Dikarya</taxon>
        <taxon>Ascomycota</taxon>
        <taxon>Pezizomycotina</taxon>
        <taxon>Dothideomycetes</taxon>
        <taxon>Pleosporomycetidae</taxon>
        <taxon>Pleosporales</taxon>
        <taxon>Lophiostomataceae</taxon>
        <taxon>Lophiostoma</taxon>
    </lineage>
</organism>
<proteinExistence type="predicted"/>
<dbReference type="EMBL" id="MU004340">
    <property type="protein sequence ID" value="KAF2656153.1"/>
    <property type="molecule type" value="Genomic_DNA"/>
</dbReference>
<keyword evidence="3" id="KW-1185">Reference proteome</keyword>
<accession>A0A6A6TB75</accession>
<sequence>MVRTPLLSTLGLLSLCGLGATQNHLVDDQHIKVFLFAYPAFWSQVAVDAPKDVCVDLDNNMIDGRVQSALVGGFDVASVMNRTDNWYCTFYDNYDCEGDVNSTLVFSAGVNDLRSANWQDKVHGILCTIENDQT</sequence>
<keyword evidence="1" id="KW-0732">Signal</keyword>
<evidence type="ECO:0000313" key="2">
    <source>
        <dbReference type="EMBL" id="KAF2656153.1"/>
    </source>
</evidence>
<name>A0A6A6TB75_9PLEO</name>
<feature type="chain" id="PRO_5025391565" evidence="1">
    <location>
        <begin position="22"/>
        <end position="134"/>
    </location>
</feature>